<dbReference type="RefSeq" id="WP_275416876.1">
    <property type="nucleotide sequence ID" value="NZ_CP106878.1"/>
</dbReference>
<dbReference type="PROSITE" id="PS51094">
    <property type="entry name" value="PTS_EIIA_TYPE_2"/>
    <property type="match status" value="1"/>
</dbReference>
<protein>
    <submittedName>
        <fullName evidence="2">PTS sugar transporter subunit IIA</fullName>
    </submittedName>
</protein>
<sequence>MGVFSELFFDDLVFLGYSFQDQKDFFKKISEILLKKGYVKSSFCKAIIKREEKYPTGLRTEPFHVAIPHTDASNIVRPFIAVVRPNHAIQFNEMGMANGKIEAQFLFVLGLNKGEGQAELLSKLVNLFSNREVMNQLMKEKDEKQIIQLMKANID</sequence>
<accession>A0A9E8RV52</accession>
<dbReference type="CDD" id="cd00211">
    <property type="entry name" value="PTS_IIA_fru"/>
    <property type="match status" value="1"/>
</dbReference>
<dbReference type="PANTHER" id="PTHR47738:SF3">
    <property type="entry name" value="PHOSPHOTRANSFERASE SYSTEM MANNITOL_FRUCTOSE-SPECIFIC IIA DOMAIN CONTAINING PROTEIN"/>
    <property type="match status" value="1"/>
</dbReference>
<dbReference type="Gene3D" id="3.40.930.10">
    <property type="entry name" value="Mannitol-specific EII, Chain A"/>
    <property type="match status" value="1"/>
</dbReference>
<dbReference type="InterPro" id="IPR016152">
    <property type="entry name" value="PTrfase/Anion_transptr"/>
</dbReference>
<dbReference type="SUPFAM" id="SSF55804">
    <property type="entry name" value="Phoshotransferase/anion transport protein"/>
    <property type="match status" value="1"/>
</dbReference>
<dbReference type="PANTHER" id="PTHR47738">
    <property type="entry name" value="PTS SYSTEM FRUCTOSE-LIKE EIIA COMPONENT-RELATED"/>
    <property type="match status" value="1"/>
</dbReference>
<evidence type="ECO:0000313" key="2">
    <source>
        <dbReference type="EMBL" id="WAA09091.1"/>
    </source>
</evidence>
<organism evidence="2 3">
    <name type="scientific">Fervidibacillus albus</name>
    <dbReference type="NCBI Taxonomy" id="2980026"/>
    <lineage>
        <taxon>Bacteria</taxon>
        <taxon>Bacillati</taxon>
        <taxon>Bacillota</taxon>
        <taxon>Bacilli</taxon>
        <taxon>Bacillales</taxon>
        <taxon>Bacillaceae</taxon>
        <taxon>Fervidibacillus</taxon>
    </lineage>
</organism>
<dbReference type="Proteomes" id="UP001164718">
    <property type="component" value="Chromosome"/>
</dbReference>
<keyword evidence="2" id="KW-0813">Transport</keyword>
<keyword evidence="3" id="KW-1185">Reference proteome</keyword>
<proteinExistence type="predicted"/>
<evidence type="ECO:0000313" key="3">
    <source>
        <dbReference type="Proteomes" id="UP001164718"/>
    </source>
</evidence>
<evidence type="ECO:0000259" key="1">
    <source>
        <dbReference type="PROSITE" id="PS51094"/>
    </source>
</evidence>
<gene>
    <name evidence="2" type="ORF">OE104_10890</name>
</gene>
<dbReference type="EMBL" id="CP106878">
    <property type="protein sequence ID" value="WAA09091.1"/>
    <property type="molecule type" value="Genomic_DNA"/>
</dbReference>
<feature type="domain" description="PTS EIIA type-2" evidence="1">
    <location>
        <begin position="6"/>
        <end position="153"/>
    </location>
</feature>
<dbReference type="KEGG" id="faf:OE104_10890"/>
<dbReference type="InterPro" id="IPR002178">
    <property type="entry name" value="PTS_EIIA_type-2_dom"/>
</dbReference>
<dbReference type="InterPro" id="IPR051541">
    <property type="entry name" value="PTS_SugarTrans_NitroReg"/>
</dbReference>
<reference evidence="2" key="1">
    <citation type="submission" date="2022-09" db="EMBL/GenBank/DDBJ databases">
        <title>Complete Genomes of Fervidibacillus albus and Fervidibacillus halotolerans isolated from tidal flat sediments.</title>
        <authorList>
            <person name="Kwon K.K."/>
            <person name="Yang S.-H."/>
            <person name="Park M.J."/>
            <person name="Oh H.-M."/>
        </authorList>
    </citation>
    <scope>NUCLEOTIDE SEQUENCE</scope>
    <source>
        <strain evidence="2">MEBiC13591</strain>
    </source>
</reference>
<dbReference type="Pfam" id="PF00359">
    <property type="entry name" value="PTS_EIIA_2"/>
    <property type="match status" value="1"/>
</dbReference>
<name>A0A9E8RV52_9BACI</name>
<dbReference type="AlphaFoldDB" id="A0A9E8RV52"/>
<keyword evidence="2" id="KW-0762">Sugar transport</keyword>